<dbReference type="InterPro" id="IPR054472">
    <property type="entry name" value="WHD"/>
</dbReference>
<dbReference type="InterPro" id="IPR003959">
    <property type="entry name" value="ATPase_AAA_core"/>
</dbReference>
<dbReference type="Gene3D" id="3.40.50.300">
    <property type="entry name" value="P-loop containing nucleotide triphosphate hydrolases"/>
    <property type="match status" value="1"/>
</dbReference>
<proteinExistence type="inferred from homology"/>
<dbReference type="Pfam" id="PF00004">
    <property type="entry name" value="AAA"/>
    <property type="match status" value="1"/>
</dbReference>
<accession>A0A9Q9SSM0</accession>
<name>A0A9Q9SSM0_MOOP1</name>
<feature type="compositionally biased region" description="Polar residues" evidence="4">
    <location>
        <begin position="489"/>
        <end position="501"/>
    </location>
</feature>
<dbReference type="SMART" id="SM00382">
    <property type="entry name" value="AAA"/>
    <property type="match status" value="1"/>
</dbReference>
<gene>
    <name evidence="6" type="ORF">BJP36_41705</name>
</gene>
<comment type="similarity">
    <text evidence="1">Belongs to the AAA ATPase family.</text>
</comment>
<dbReference type="GO" id="GO:0016887">
    <property type="term" value="F:ATP hydrolysis activity"/>
    <property type="evidence" value="ECO:0007669"/>
    <property type="project" value="InterPro"/>
</dbReference>
<reference evidence="6" key="2">
    <citation type="submission" date="2022-10" db="EMBL/GenBank/DDBJ databases">
        <authorList>
            <person name="Ngo T.-E."/>
        </authorList>
    </citation>
    <scope>NUCLEOTIDE SEQUENCE</scope>
    <source>
        <strain evidence="6">JHB</strain>
    </source>
</reference>
<keyword evidence="2" id="KW-0547">Nucleotide-binding</keyword>
<dbReference type="Pfam" id="PF22977">
    <property type="entry name" value="WHD"/>
    <property type="match status" value="1"/>
</dbReference>
<evidence type="ECO:0000259" key="5">
    <source>
        <dbReference type="SMART" id="SM00382"/>
    </source>
</evidence>
<dbReference type="EMBL" id="CP017708">
    <property type="protein sequence ID" value="WAN68882.1"/>
    <property type="molecule type" value="Genomic_DNA"/>
</dbReference>
<reference evidence="6" key="1">
    <citation type="journal article" date="2017" name="Proc. Natl. Acad. Sci. U.S.A.">
        <title>Comparative genomics uncovers the prolific and distinctive metabolic potential of the cyanobacterial genus Moorea.</title>
        <authorList>
            <person name="Leao T."/>
            <person name="Castelao G."/>
            <person name="Korobeynikov A."/>
            <person name="Monroe E.A."/>
            <person name="Podell S."/>
            <person name="Glukhov E."/>
            <person name="Allen E.E."/>
            <person name="Gerwick W.H."/>
            <person name="Gerwick L."/>
        </authorList>
    </citation>
    <scope>NUCLEOTIDE SEQUENCE</scope>
    <source>
        <strain evidence="6">JHB</strain>
    </source>
</reference>
<sequence>MINQTQVFPPNPQFQQLFLLLQRLDGLLEQALAAAQVTYGSMAATNPYRGMQVDQQEVEQLLTHPPGTPVLQVDTETSQELPSDAILAGSSLAWLQETFALSAFDVDIIAIALAPELDRRYERIYTYLQDDIRCKRATVDLVLNLLCPTGEAKLARRSHFTPEAPLLGHSLLHLVSDPNQLQPTLLAHNLKLDGLVLALLLGETGLDQRLKPFCRLIEPTISLEDLPLHQEVKQALLTIVVEDWQASKPLALYFEGADTSSKHRSAQALARAVEAPLLTVNLTRIVEAKAELELTLKLAYRQAWFQKALLYLEGLETLQQTIESSENSSQYLSLLRIIANHQGITILAGEKPWRPEKTIAIGIVTVPFPIPEFTVRRCCWQNQLTAAGISLDGPELDTLCDRFRLNSEQITDAVIDACNRARWRIAQKPRLRGSCRNREQGTAMQRGLGGFPHERLHQDGNSGQELRQTLSENYFCKRSPEQTAHEDSSVSSPHTPQSHQKPTLPELFAAARAQSGHELGSLARQIQPKYSWDDIVLPANQKTQLLEICNQAKYRQLVWEEWDFQSKLSLGRGLNVMFSGPPGTGKTMAAEIIAHELQLDLYKIDLSQVVSKYIGETEKNLNRIFTAAANANAILLFDEADSLFGKRSEISSAHDRYANIEVGYLLQKMEEYEGVAILTTNLRTNMDDAFVRRLRFIIEFPFPNLKDRRRIWEQIWPSRVPRSEELDLDFIARHCEIAGGNIRNIALAAAFIAADDGGIVKMNHLLRAVRREYQKMGKVLIEGEFGQYAGLI</sequence>
<feature type="region of interest" description="Disordered" evidence="4">
    <location>
        <begin position="434"/>
        <end position="460"/>
    </location>
</feature>
<evidence type="ECO:0000313" key="6">
    <source>
        <dbReference type="EMBL" id="WAN68882.1"/>
    </source>
</evidence>
<dbReference type="PANTHER" id="PTHR23073">
    <property type="entry name" value="26S PROTEASOME REGULATORY SUBUNIT"/>
    <property type="match status" value="1"/>
</dbReference>
<evidence type="ECO:0000256" key="1">
    <source>
        <dbReference type="ARBA" id="ARBA00006914"/>
    </source>
</evidence>
<evidence type="ECO:0000256" key="3">
    <source>
        <dbReference type="ARBA" id="ARBA00022840"/>
    </source>
</evidence>
<dbReference type="SUPFAM" id="SSF52540">
    <property type="entry name" value="P-loop containing nucleoside triphosphate hydrolases"/>
    <property type="match status" value="2"/>
</dbReference>
<dbReference type="CDD" id="cd19481">
    <property type="entry name" value="RecA-like_protease"/>
    <property type="match status" value="1"/>
</dbReference>
<dbReference type="AlphaFoldDB" id="A0A9Q9SSM0"/>
<feature type="domain" description="AAA+ ATPase" evidence="5">
    <location>
        <begin position="572"/>
        <end position="704"/>
    </location>
</feature>
<organism evidence="6">
    <name type="scientific">Moorena producens (strain JHB)</name>
    <dbReference type="NCBI Taxonomy" id="1454205"/>
    <lineage>
        <taxon>Bacteria</taxon>
        <taxon>Bacillati</taxon>
        <taxon>Cyanobacteriota</taxon>
        <taxon>Cyanophyceae</taxon>
        <taxon>Coleofasciculales</taxon>
        <taxon>Coleofasciculaceae</taxon>
        <taxon>Moorena</taxon>
    </lineage>
</organism>
<dbReference type="GO" id="GO:0005524">
    <property type="term" value="F:ATP binding"/>
    <property type="evidence" value="ECO:0007669"/>
    <property type="project" value="UniProtKB-KW"/>
</dbReference>
<feature type="region of interest" description="Disordered" evidence="4">
    <location>
        <begin position="481"/>
        <end position="501"/>
    </location>
</feature>
<evidence type="ECO:0000256" key="2">
    <source>
        <dbReference type="ARBA" id="ARBA00022741"/>
    </source>
</evidence>
<dbReference type="InterPro" id="IPR027417">
    <property type="entry name" value="P-loop_NTPase"/>
</dbReference>
<keyword evidence="3 6" id="KW-0067">ATP-binding</keyword>
<dbReference type="InterPro" id="IPR050221">
    <property type="entry name" value="26S_Proteasome_ATPase"/>
</dbReference>
<dbReference type="Proteomes" id="UP000176944">
    <property type="component" value="Chromosome"/>
</dbReference>
<evidence type="ECO:0000256" key="4">
    <source>
        <dbReference type="SAM" id="MobiDB-lite"/>
    </source>
</evidence>
<protein>
    <submittedName>
        <fullName evidence="6">ATP-binding protein</fullName>
    </submittedName>
</protein>
<dbReference type="InterPro" id="IPR003593">
    <property type="entry name" value="AAA+_ATPase"/>
</dbReference>